<evidence type="ECO:0000313" key="2">
    <source>
        <dbReference type="EMBL" id="CAB4309216.1"/>
    </source>
</evidence>
<evidence type="ECO:0000256" key="1">
    <source>
        <dbReference type="SAM" id="SignalP"/>
    </source>
</evidence>
<dbReference type="Proteomes" id="UP000507245">
    <property type="component" value="Unassembled WGS sequence"/>
</dbReference>
<feature type="signal peptide" evidence="1">
    <location>
        <begin position="1"/>
        <end position="21"/>
    </location>
</feature>
<protein>
    <submittedName>
        <fullName evidence="2">Uncharacterized protein</fullName>
    </submittedName>
</protein>
<gene>
    <name evidence="2" type="ORF">ORAREDHAP_LOCUS30230</name>
</gene>
<feature type="chain" id="PRO_5027115237" evidence="1">
    <location>
        <begin position="22"/>
        <end position="115"/>
    </location>
</feature>
<sequence>MTSGLFRGMGPLLLLWLHAEAEIKVEVEAEAELELLLVRNVQMHDCTTYLFAEFLEARGHGVPQPPPMPPTDPFRMSLLIHDLKKLGVKTFEGKVDHMKADRWIRNLENYFKIWV</sequence>
<name>A0A6J5X5E5_PRUAR</name>
<accession>A0A6J5X5E5</accession>
<keyword evidence="3" id="KW-1185">Reference proteome</keyword>
<dbReference type="EMBL" id="CAEKKB010000004">
    <property type="protein sequence ID" value="CAB4309216.1"/>
    <property type="molecule type" value="Genomic_DNA"/>
</dbReference>
<keyword evidence="1" id="KW-0732">Signal</keyword>
<proteinExistence type="predicted"/>
<evidence type="ECO:0000313" key="3">
    <source>
        <dbReference type="Proteomes" id="UP000507245"/>
    </source>
</evidence>
<dbReference type="OrthoDB" id="10465971at2759"/>
<reference evidence="3" key="1">
    <citation type="journal article" date="2020" name="Genome Biol.">
        <title>Gamete binning: chromosome-level and haplotype-resolved genome assembly enabled by high-throughput single-cell sequencing of gamete genomes.</title>
        <authorList>
            <person name="Campoy J.A."/>
            <person name="Sun H."/>
            <person name="Goel M."/>
            <person name="Jiao W.-B."/>
            <person name="Folz-Donahue K."/>
            <person name="Wang N."/>
            <person name="Rubio M."/>
            <person name="Liu C."/>
            <person name="Kukat C."/>
            <person name="Ruiz D."/>
            <person name="Huettel B."/>
            <person name="Schneeberger K."/>
        </authorList>
    </citation>
    <scope>NUCLEOTIDE SEQUENCE [LARGE SCALE GENOMIC DNA]</scope>
    <source>
        <strain evidence="3">cv. Rojo Pasion</strain>
    </source>
</reference>
<dbReference type="AlphaFoldDB" id="A0A6J5X5E5"/>
<organism evidence="2 3">
    <name type="scientific">Prunus armeniaca</name>
    <name type="common">Apricot</name>
    <name type="synonym">Armeniaca vulgaris</name>
    <dbReference type="NCBI Taxonomy" id="36596"/>
    <lineage>
        <taxon>Eukaryota</taxon>
        <taxon>Viridiplantae</taxon>
        <taxon>Streptophyta</taxon>
        <taxon>Embryophyta</taxon>
        <taxon>Tracheophyta</taxon>
        <taxon>Spermatophyta</taxon>
        <taxon>Magnoliopsida</taxon>
        <taxon>eudicotyledons</taxon>
        <taxon>Gunneridae</taxon>
        <taxon>Pentapetalae</taxon>
        <taxon>rosids</taxon>
        <taxon>fabids</taxon>
        <taxon>Rosales</taxon>
        <taxon>Rosaceae</taxon>
        <taxon>Amygdaloideae</taxon>
        <taxon>Amygdaleae</taxon>
        <taxon>Prunus</taxon>
    </lineage>
</organism>